<dbReference type="GeneID" id="92085903"/>
<dbReference type="RefSeq" id="XP_066720981.1">
    <property type="nucleotide sequence ID" value="XM_066852840.1"/>
</dbReference>
<evidence type="ECO:0000313" key="1">
    <source>
        <dbReference type="EMBL" id="KAK8086457.1"/>
    </source>
</evidence>
<gene>
    <name evidence="1" type="ORF">PG994_001431</name>
</gene>
<keyword evidence="2" id="KW-1185">Reference proteome</keyword>
<dbReference type="Proteomes" id="UP001480595">
    <property type="component" value="Unassembled WGS sequence"/>
</dbReference>
<comment type="caution">
    <text evidence="1">The sequence shown here is derived from an EMBL/GenBank/DDBJ whole genome shotgun (WGS) entry which is preliminary data.</text>
</comment>
<evidence type="ECO:0000313" key="2">
    <source>
        <dbReference type="Proteomes" id="UP001480595"/>
    </source>
</evidence>
<reference evidence="1 2" key="1">
    <citation type="submission" date="2023-01" db="EMBL/GenBank/DDBJ databases">
        <title>Analysis of 21 Apiospora genomes using comparative genomics revels a genus with tremendous synthesis potential of carbohydrate active enzymes and secondary metabolites.</title>
        <authorList>
            <person name="Sorensen T."/>
        </authorList>
    </citation>
    <scope>NUCLEOTIDE SEQUENCE [LARGE SCALE GENOMIC DNA]</scope>
    <source>
        <strain evidence="1 2">CBS 135458</strain>
    </source>
</reference>
<name>A0ABR1WTJ7_9PEZI</name>
<protein>
    <submittedName>
        <fullName evidence="1">Uncharacterized protein</fullName>
    </submittedName>
</protein>
<proteinExistence type="predicted"/>
<accession>A0ABR1WTJ7</accession>
<organism evidence="1 2">
    <name type="scientific">Apiospora phragmitis</name>
    <dbReference type="NCBI Taxonomy" id="2905665"/>
    <lineage>
        <taxon>Eukaryota</taxon>
        <taxon>Fungi</taxon>
        <taxon>Dikarya</taxon>
        <taxon>Ascomycota</taxon>
        <taxon>Pezizomycotina</taxon>
        <taxon>Sordariomycetes</taxon>
        <taxon>Xylariomycetidae</taxon>
        <taxon>Amphisphaeriales</taxon>
        <taxon>Apiosporaceae</taxon>
        <taxon>Apiospora</taxon>
    </lineage>
</organism>
<sequence length="260" mass="29617">MSDVYERFEPMGQYVYVDIDCRSHEWKTQRDNQDLEIYCDADHIIQQPYPIDPDVTWWDTTRFCPVGNNAPILQLKDPASHALAVCSSAVPDGNQEMFPPNWAESFAWNSRQLITSIDQGYIFGLERIQKVLYPSLLTLVRQASGEYGQYMKQIDLLGTLEFTMVEVRARACTTDADYLPLLHFSHLVRCGSALNLRGSDSYGWASVIELQTAQNAGETMSPMPRGPAWENNLAMFALIVQLIRHWNIDVDDDGKLVQFS</sequence>
<dbReference type="EMBL" id="JAQQWL010000002">
    <property type="protein sequence ID" value="KAK8086457.1"/>
    <property type="molecule type" value="Genomic_DNA"/>
</dbReference>